<dbReference type="Gene3D" id="2.60.120.620">
    <property type="entry name" value="q2cbj1_9rhob like domain"/>
    <property type="match status" value="1"/>
</dbReference>
<sequence length="131" mass="14696">MQLSQLDENIFTIHGFLSIHACHELIGYSGADVQVGAGRSYLSNIRNNDRVNWISENLAAQWWDKLSNMALPNIEGKCAIGLSPHFRFYRYTSGQKFNMHKDGRQSVSGGVTIMTLLVYLNGCYEGGKHTI</sequence>
<dbReference type="PANTHER" id="PTHR10869">
    <property type="entry name" value="PROLYL 4-HYDROXYLASE ALPHA SUBUNIT"/>
    <property type="match status" value="1"/>
</dbReference>
<dbReference type="EMBL" id="AUYC01000012">
    <property type="protein sequence ID" value="KZN66493.1"/>
    <property type="molecule type" value="Genomic_DNA"/>
</dbReference>
<evidence type="ECO:0008006" key="5">
    <source>
        <dbReference type="Google" id="ProtNLM"/>
    </source>
</evidence>
<dbReference type="RefSeq" id="WP_063366525.1">
    <property type="nucleotide sequence ID" value="NZ_AUYC01000012.1"/>
</dbReference>
<evidence type="ECO:0000313" key="4">
    <source>
        <dbReference type="Proteomes" id="UP000076486"/>
    </source>
</evidence>
<name>A0A167MJ18_9GAMM</name>
<dbReference type="Proteomes" id="UP000076486">
    <property type="component" value="Unassembled WGS sequence"/>
</dbReference>
<keyword evidence="1" id="KW-0479">Metal-binding</keyword>
<evidence type="ECO:0000313" key="3">
    <source>
        <dbReference type="EMBL" id="KZN66493.1"/>
    </source>
</evidence>
<reference evidence="3 4" key="1">
    <citation type="submission" date="2013-07" db="EMBL/GenBank/DDBJ databases">
        <title>Comparative Genomic and Metabolomic Analysis of Twelve Strains of Pseudoalteromonas luteoviolacea.</title>
        <authorList>
            <person name="Vynne N.G."/>
            <person name="Mansson M."/>
            <person name="Gram L."/>
        </authorList>
    </citation>
    <scope>NUCLEOTIDE SEQUENCE [LARGE SCALE GENOMIC DNA]</scope>
    <source>
        <strain evidence="3 4">CPMOR-1</strain>
    </source>
</reference>
<protein>
    <recommendedName>
        <fullName evidence="5">Prolyl 4-hydroxylase alpha subunit Fe(2+) 2OG dioxygenase domain-containing protein</fullName>
    </recommendedName>
</protein>
<dbReference type="PATRIC" id="fig|1365248.3.peg.461"/>
<keyword evidence="2" id="KW-0408">Iron</keyword>
<dbReference type="GO" id="GO:0004656">
    <property type="term" value="F:procollagen-proline 4-dioxygenase activity"/>
    <property type="evidence" value="ECO:0007669"/>
    <property type="project" value="TreeGrafter"/>
</dbReference>
<dbReference type="InterPro" id="IPR045054">
    <property type="entry name" value="P4HA-like"/>
</dbReference>
<evidence type="ECO:0000256" key="1">
    <source>
        <dbReference type="ARBA" id="ARBA00022723"/>
    </source>
</evidence>
<accession>A0A167MJ18</accession>
<dbReference type="AlphaFoldDB" id="A0A167MJ18"/>
<evidence type="ECO:0000256" key="2">
    <source>
        <dbReference type="ARBA" id="ARBA00023004"/>
    </source>
</evidence>
<proteinExistence type="predicted"/>
<dbReference type="GO" id="GO:0046872">
    <property type="term" value="F:metal ion binding"/>
    <property type="evidence" value="ECO:0007669"/>
    <property type="project" value="UniProtKB-KW"/>
</dbReference>
<gene>
    <name evidence="3" type="ORF">N473_08870</name>
</gene>
<dbReference type="PANTHER" id="PTHR10869:SF236">
    <property type="entry name" value="PROLYL 4-HYDROXYLASE ALPHA SUBUNIT DOMAIN-CONTAINING PROTEIN"/>
    <property type="match status" value="1"/>
</dbReference>
<organism evidence="3 4">
    <name type="scientific">Pseudoalteromonas luteoviolacea CPMOR-1</name>
    <dbReference type="NCBI Taxonomy" id="1365248"/>
    <lineage>
        <taxon>Bacteria</taxon>
        <taxon>Pseudomonadati</taxon>
        <taxon>Pseudomonadota</taxon>
        <taxon>Gammaproteobacteria</taxon>
        <taxon>Alteromonadales</taxon>
        <taxon>Pseudoalteromonadaceae</taxon>
        <taxon>Pseudoalteromonas</taxon>
    </lineage>
</organism>
<comment type="caution">
    <text evidence="3">The sequence shown here is derived from an EMBL/GenBank/DDBJ whole genome shotgun (WGS) entry which is preliminary data.</text>
</comment>